<sequence length="806" mass="90725">MPPVLPKPRVPFLFMKLQWDERTQKSDLGPPMEQMQPSCRAIRIVASKSHDSREEDCSKRFLIIAIPFKMPKDAVRNWLQTAVNKGVYTKELGHTFKSLGCTESGIKIGQWIFFREDKHCTVATLLAEFGDISQVFRASGPGKYSARLKLSFSSSVPSIDISDAQVLEVSDLKARDGTLTADGCGAIRETCAKRIRKVLRLPSHTSVFHFRRGGLKGLLVAYPDNLFEKKICNSQSSQVMIAYRPSMLKYKGGPVMLDIQNVPDRHPPAARLNYFFIVQLLSLGVKLNPLKRLLESTLEAIKSISSNRRHALRYIDGTLDAKADGFQQDVFEMLQAGHAMSEPTVKASLKRIQQSQYISLREKLTILIPKSCYVYGVVDELGVLKDDEVFINLCERSGIIESKVFVTRNPCYKPSDIRILKAVNCVELAFHSNSIVFPRNGPFSIPNSMAGGDLDGDTFFVCWDQTIMPPTEVKPTLAMASTNTGKKKASREWDVSKLDERLIEVFVLLRGDRLLARASNEWKNVVEKVPGLAKGEYPLALAEIVEVALDLTKTGDDFYEFRAKFDSLQKKYGKDVNENARPPTDELRAMVPSEDKHAFMPPPVYPIDQDIVKFSEVPELQREWAKHYDEGKKIMREFNLALAESIKVDKDLAELGDKRSQRRNIENGSGSSRQVEEIKRKFMDTWFPASSWFMDEEYKQGHLRASAWYKVGYEAGKPAFAWLGARYLNNIKSFTTNNNKPGLAIGALLNLDDSASVLSLAVSRSKDESKIESRTVSMTKSKSRTTTVKDASTKTSSRARSKDTTY</sequence>
<keyword evidence="1" id="KW-0694">RNA-binding</keyword>
<dbReference type="PANTHER" id="PTHR23079:SF55">
    <property type="entry name" value="RNA-DIRECTED RNA POLYMERASE"/>
    <property type="match status" value="1"/>
</dbReference>
<dbReference type="GO" id="GO:0003723">
    <property type="term" value="F:RNA binding"/>
    <property type="evidence" value="ECO:0007669"/>
    <property type="project" value="UniProtKB-KW"/>
</dbReference>
<keyword evidence="1" id="KW-0548">Nucleotidyltransferase</keyword>
<comment type="similarity">
    <text evidence="1">Belongs to the RdRP family.</text>
</comment>
<feature type="compositionally biased region" description="Polar residues" evidence="2">
    <location>
        <begin position="774"/>
        <end position="799"/>
    </location>
</feature>
<feature type="region of interest" description="Disordered" evidence="2">
    <location>
        <begin position="768"/>
        <end position="806"/>
    </location>
</feature>
<comment type="catalytic activity">
    <reaction evidence="1">
        <text>RNA(n) + a ribonucleoside 5'-triphosphate = RNA(n+1) + diphosphate</text>
        <dbReference type="Rhea" id="RHEA:21248"/>
        <dbReference type="Rhea" id="RHEA-COMP:14527"/>
        <dbReference type="Rhea" id="RHEA-COMP:17342"/>
        <dbReference type="ChEBI" id="CHEBI:33019"/>
        <dbReference type="ChEBI" id="CHEBI:61557"/>
        <dbReference type="ChEBI" id="CHEBI:140395"/>
        <dbReference type="EC" id="2.7.7.48"/>
    </reaction>
</comment>
<dbReference type="GO" id="GO:0003968">
    <property type="term" value="F:RNA-directed RNA polymerase activity"/>
    <property type="evidence" value="ECO:0007669"/>
    <property type="project" value="UniProtKB-KW"/>
</dbReference>
<dbReference type="EMBL" id="KQ086276">
    <property type="protein sequence ID" value="KLO05696.1"/>
    <property type="molecule type" value="Genomic_DNA"/>
</dbReference>
<dbReference type="STRING" id="27342.A0A0H2RLI8"/>
<organism evidence="4 5">
    <name type="scientific">Schizopora paradoxa</name>
    <dbReference type="NCBI Taxonomy" id="27342"/>
    <lineage>
        <taxon>Eukaryota</taxon>
        <taxon>Fungi</taxon>
        <taxon>Dikarya</taxon>
        <taxon>Basidiomycota</taxon>
        <taxon>Agaricomycotina</taxon>
        <taxon>Agaricomycetes</taxon>
        <taxon>Hymenochaetales</taxon>
        <taxon>Schizoporaceae</taxon>
        <taxon>Schizopora</taxon>
    </lineage>
</organism>
<name>A0A0H2RLI8_9AGAM</name>
<dbReference type="Proteomes" id="UP000053477">
    <property type="component" value="Unassembled WGS sequence"/>
</dbReference>
<dbReference type="OrthoDB" id="6513042at2759"/>
<evidence type="ECO:0000313" key="4">
    <source>
        <dbReference type="EMBL" id="KLO05696.1"/>
    </source>
</evidence>
<proteinExistence type="inferred from homology"/>
<dbReference type="InterPro" id="IPR057596">
    <property type="entry name" value="RDRP_core"/>
</dbReference>
<accession>A0A0H2RLI8</accession>
<keyword evidence="1" id="KW-0696">RNA-directed RNA polymerase</keyword>
<dbReference type="GO" id="GO:0031380">
    <property type="term" value="C:nuclear RNA-directed RNA polymerase complex"/>
    <property type="evidence" value="ECO:0007669"/>
    <property type="project" value="TreeGrafter"/>
</dbReference>
<gene>
    <name evidence="4" type="ORF">SCHPADRAFT_716187</name>
</gene>
<evidence type="ECO:0000256" key="1">
    <source>
        <dbReference type="RuleBase" id="RU363098"/>
    </source>
</evidence>
<evidence type="ECO:0000313" key="5">
    <source>
        <dbReference type="Proteomes" id="UP000053477"/>
    </source>
</evidence>
<dbReference type="GO" id="GO:0030422">
    <property type="term" value="P:siRNA processing"/>
    <property type="evidence" value="ECO:0007669"/>
    <property type="project" value="TreeGrafter"/>
</dbReference>
<feature type="domain" description="RDRP core" evidence="3">
    <location>
        <begin position="80"/>
        <end position="560"/>
    </location>
</feature>
<keyword evidence="1" id="KW-0808">Transferase</keyword>
<dbReference type="InterPro" id="IPR007855">
    <property type="entry name" value="RDRP"/>
</dbReference>
<dbReference type="InParanoid" id="A0A0H2RLI8"/>
<dbReference type="Pfam" id="PF05183">
    <property type="entry name" value="RdRP"/>
    <property type="match status" value="1"/>
</dbReference>
<dbReference type="AlphaFoldDB" id="A0A0H2RLI8"/>
<dbReference type="PANTHER" id="PTHR23079">
    <property type="entry name" value="RNA-DEPENDENT RNA POLYMERASE"/>
    <property type="match status" value="1"/>
</dbReference>
<reference evidence="4 5" key="1">
    <citation type="submission" date="2015-04" db="EMBL/GenBank/DDBJ databases">
        <title>Complete genome sequence of Schizopora paradoxa KUC8140, a cosmopolitan wood degrader in East Asia.</title>
        <authorList>
            <consortium name="DOE Joint Genome Institute"/>
            <person name="Min B."/>
            <person name="Park H."/>
            <person name="Jang Y."/>
            <person name="Kim J.-J."/>
            <person name="Kim K.H."/>
            <person name="Pangilinan J."/>
            <person name="Lipzen A."/>
            <person name="Riley R."/>
            <person name="Grigoriev I.V."/>
            <person name="Spatafora J.W."/>
            <person name="Choi I.-G."/>
        </authorList>
    </citation>
    <scope>NUCLEOTIDE SEQUENCE [LARGE SCALE GENOMIC DNA]</scope>
    <source>
        <strain evidence="4 5">KUC8140</strain>
    </source>
</reference>
<evidence type="ECO:0000256" key="2">
    <source>
        <dbReference type="SAM" id="MobiDB-lite"/>
    </source>
</evidence>
<dbReference type="EC" id="2.7.7.48" evidence="1"/>
<evidence type="ECO:0000259" key="3">
    <source>
        <dbReference type="Pfam" id="PF05183"/>
    </source>
</evidence>
<protein>
    <recommendedName>
        <fullName evidence="1">RNA-dependent RNA polymerase</fullName>
        <ecNumber evidence="1">2.7.7.48</ecNumber>
    </recommendedName>
</protein>
<keyword evidence="5" id="KW-1185">Reference proteome</keyword>